<keyword evidence="9" id="KW-1185">Reference proteome</keyword>
<protein>
    <recommendedName>
        <fullName evidence="7">ATP synthase subunit delta</fullName>
    </recommendedName>
    <alternativeName>
        <fullName evidence="7">ATP synthase F(1) sector subunit delta</fullName>
    </alternativeName>
    <alternativeName>
        <fullName evidence="7">F-type ATPase subunit delta</fullName>
        <shortName evidence="7">F-ATPase subunit delta</shortName>
    </alternativeName>
</protein>
<keyword evidence="7" id="KW-1003">Cell membrane</keyword>
<evidence type="ECO:0000256" key="7">
    <source>
        <dbReference type="HAMAP-Rule" id="MF_01416"/>
    </source>
</evidence>
<keyword evidence="2 7" id="KW-0813">Transport</keyword>
<dbReference type="Gene3D" id="1.10.520.20">
    <property type="entry name" value="N-terminal domain of the delta subunit of the F1F0-ATP synthase"/>
    <property type="match status" value="1"/>
</dbReference>
<evidence type="ECO:0000313" key="9">
    <source>
        <dbReference type="Proteomes" id="UP000309215"/>
    </source>
</evidence>
<gene>
    <name evidence="7 8" type="primary">atpH</name>
    <name evidence="8" type="ORF">E8A74_11005</name>
</gene>
<proteinExistence type="inferred from homology"/>
<evidence type="ECO:0000313" key="8">
    <source>
        <dbReference type="EMBL" id="TKD09697.1"/>
    </source>
</evidence>
<keyword evidence="6 7" id="KW-0066">ATP synthesis</keyword>
<evidence type="ECO:0000256" key="3">
    <source>
        <dbReference type="ARBA" id="ARBA00022781"/>
    </source>
</evidence>
<dbReference type="OrthoDB" id="9802471at2"/>
<organism evidence="8 9">
    <name type="scientific">Polyangium fumosum</name>
    <dbReference type="NCBI Taxonomy" id="889272"/>
    <lineage>
        <taxon>Bacteria</taxon>
        <taxon>Pseudomonadati</taxon>
        <taxon>Myxococcota</taxon>
        <taxon>Polyangia</taxon>
        <taxon>Polyangiales</taxon>
        <taxon>Polyangiaceae</taxon>
        <taxon>Polyangium</taxon>
    </lineage>
</organism>
<comment type="function">
    <text evidence="7">This protein is part of the stalk that links CF(0) to CF(1). It either transmits conformational changes from CF(0) to CF(1) or is implicated in proton conduction.</text>
</comment>
<dbReference type="SUPFAM" id="SSF47928">
    <property type="entry name" value="N-terminal domain of the delta subunit of the F1F0-ATP synthase"/>
    <property type="match status" value="1"/>
</dbReference>
<evidence type="ECO:0000256" key="1">
    <source>
        <dbReference type="ARBA" id="ARBA00004370"/>
    </source>
</evidence>
<evidence type="ECO:0000256" key="6">
    <source>
        <dbReference type="ARBA" id="ARBA00023310"/>
    </source>
</evidence>
<dbReference type="GO" id="GO:0005886">
    <property type="term" value="C:plasma membrane"/>
    <property type="evidence" value="ECO:0007669"/>
    <property type="project" value="UniProtKB-SubCell"/>
</dbReference>
<dbReference type="PRINTS" id="PR00125">
    <property type="entry name" value="ATPASEDELTA"/>
</dbReference>
<dbReference type="GO" id="GO:0045259">
    <property type="term" value="C:proton-transporting ATP synthase complex"/>
    <property type="evidence" value="ECO:0007669"/>
    <property type="project" value="UniProtKB-KW"/>
</dbReference>
<dbReference type="NCBIfam" id="NF004402">
    <property type="entry name" value="PRK05758.2-2"/>
    <property type="match status" value="1"/>
</dbReference>
<dbReference type="EMBL" id="SSMQ01000009">
    <property type="protein sequence ID" value="TKD09697.1"/>
    <property type="molecule type" value="Genomic_DNA"/>
</dbReference>
<reference evidence="8 9" key="1">
    <citation type="submission" date="2019-04" db="EMBL/GenBank/DDBJ databases">
        <authorList>
            <person name="Li Y."/>
            <person name="Wang J."/>
        </authorList>
    </citation>
    <scope>NUCLEOTIDE SEQUENCE [LARGE SCALE GENOMIC DNA]</scope>
    <source>
        <strain evidence="8 9">DSM 14668</strain>
    </source>
</reference>
<comment type="similarity">
    <text evidence="7">Belongs to the ATPase delta chain family.</text>
</comment>
<keyword evidence="4 7" id="KW-0406">Ion transport</keyword>
<keyword evidence="7" id="KW-0139">CF(1)</keyword>
<dbReference type="GO" id="GO:0046933">
    <property type="term" value="F:proton-transporting ATP synthase activity, rotational mechanism"/>
    <property type="evidence" value="ECO:0007669"/>
    <property type="project" value="UniProtKB-UniRule"/>
</dbReference>
<dbReference type="InterPro" id="IPR026015">
    <property type="entry name" value="ATP_synth_OSCP/delta_N_sf"/>
</dbReference>
<keyword evidence="5 7" id="KW-0472">Membrane</keyword>
<evidence type="ECO:0000256" key="5">
    <source>
        <dbReference type="ARBA" id="ARBA00023136"/>
    </source>
</evidence>
<dbReference type="NCBIfam" id="TIGR01145">
    <property type="entry name" value="ATP_synt_delta"/>
    <property type="match status" value="1"/>
</dbReference>
<dbReference type="PANTHER" id="PTHR11910">
    <property type="entry name" value="ATP SYNTHASE DELTA CHAIN"/>
    <property type="match status" value="1"/>
</dbReference>
<dbReference type="InterPro" id="IPR000711">
    <property type="entry name" value="ATPase_OSCP/dsu"/>
</dbReference>
<comment type="caution">
    <text evidence="8">The sequence shown here is derived from an EMBL/GenBank/DDBJ whole genome shotgun (WGS) entry which is preliminary data.</text>
</comment>
<keyword evidence="3 7" id="KW-0375">Hydrogen ion transport</keyword>
<dbReference type="RefSeq" id="WP_136928920.1">
    <property type="nucleotide sequence ID" value="NZ_SSMQ01000009.1"/>
</dbReference>
<dbReference type="Pfam" id="PF00213">
    <property type="entry name" value="OSCP"/>
    <property type="match status" value="1"/>
</dbReference>
<dbReference type="HAMAP" id="MF_01416">
    <property type="entry name" value="ATP_synth_delta_bact"/>
    <property type="match status" value="1"/>
</dbReference>
<evidence type="ECO:0000256" key="4">
    <source>
        <dbReference type="ARBA" id="ARBA00023065"/>
    </source>
</evidence>
<comment type="function">
    <text evidence="7">F(1)F(0) ATP synthase produces ATP from ADP in the presence of a proton or sodium gradient. F-type ATPases consist of two structural domains, F(1) containing the extramembraneous catalytic core and F(0) containing the membrane proton channel, linked together by a central stalk and a peripheral stalk. During catalysis, ATP synthesis in the catalytic domain of F(1) is coupled via a rotary mechanism of the central stalk subunits to proton translocation.</text>
</comment>
<evidence type="ECO:0000256" key="2">
    <source>
        <dbReference type="ARBA" id="ARBA00022448"/>
    </source>
</evidence>
<comment type="subcellular location">
    <subcellularLocation>
        <location evidence="7">Cell membrane</location>
        <topology evidence="7">Peripheral membrane protein</topology>
    </subcellularLocation>
    <subcellularLocation>
        <location evidence="1">Membrane</location>
    </subcellularLocation>
</comment>
<dbReference type="Proteomes" id="UP000309215">
    <property type="component" value="Unassembled WGS sequence"/>
</dbReference>
<name>A0A4U1JEU7_9BACT</name>
<dbReference type="AlphaFoldDB" id="A0A4U1JEU7"/>
<sequence>MSSETIARRYARAVFELGKELKNLPVVARDLADFSASFEKSDELRMVLQSPLIAEDQREALLKEVGQRMSLSETALSTLRLLAKRRRLSALPDMVRQLEKLVDEDAGTLRATVTSAGPLSESYLAKLRAELEKSTGRKVVITHVQDPSLIAGIVTRIGDQVIDGSVKARLESFRESLLRT</sequence>
<accession>A0A4U1JEU7</accession>